<evidence type="ECO:0000256" key="4">
    <source>
        <dbReference type="SAM" id="SignalP"/>
    </source>
</evidence>
<dbReference type="GO" id="GO:0005737">
    <property type="term" value="C:cytoplasm"/>
    <property type="evidence" value="ECO:0007669"/>
    <property type="project" value="TreeGrafter"/>
</dbReference>
<dbReference type="GO" id="GO:0008270">
    <property type="term" value="F:zinc ion binding"/>
    <property type="evidence" value="ECO:0007669"/>
    <property type="project" value="UniProtKB-KW"/>
</dbReference>
<comment type="caution">
    <text evidence="5">The sequence shown here is derived from an EMBL/GenBank/DDBJ whole genome shotgun (WGS) entry which is preliminary data.</text>
</comment>
<keyword evidence="3" id="KW-0862">Zinc</keyword>
<dbReference type="GO" id="GO:0051603">
    <property type="term" value="P:proteolysis involved in protein catabolic process"/>
    <property type="evidence" value="ECO:0007669"/>
    <property type="project" value="TreeGrafter"/>
</dbReference>
<feature type="chain" id="PRO_5042163015" description="RING-type E3 ubiquitin transferase" evidence="4">
    <location>
        <begin position="18"/>
        <end position="316"/>
    </location>
</feature>
<dbReference type="Proteomes" id="UP001195483">
    <property type="component" value="Unassembled WGS sequence"/>
</dbReference>
<dbReference type="AlphaFoldDB" id="A0AAE0RWS7"/>
<evidence type="ECO:0008006" key="7">
    <source>
        <dbReference type="Google" id="ProtNLM"/>
    </source>
</evidence>
<evidence type="ECO:0000256" key="1">
    <source>
        <dbReference type="ARBA" id="ARBA00022723"/>
    </source>
</evidence>
<dbReference type="PANTHER" id="PTHR13363:SF6">
    <property type="entry name" value="RING FINGER AND SPRY DOMAIN-CONTAINING PROTEIN 1"/>
    <property type="match status" value="1"/>
</dbReference>
<keyword evidence="1" id="KW-0479">Metal-binding</keyword>
<organism evidence="5 6">
    <name type="scientific">Potamilus streckersoni</name>
    <dbReference type="NCBI Taxonomy" id="2493646"/>
    <lineage>
        <taxon>Eukaryota</taxon>
        <taxon>Metazoa</taxon>
        <taxon>Spiralia</taxon>
        <taxon>Lophotrochozoa</taxon>
        <taxon>Mollusca</taxon>
        <taxon>Bivalvia</taxon>
        <taxon>Autobranchia</taxon>
        <taxon>Heteroconchia</taxon>
        <taxon>Palaeoheterodonta</taxon>
        <taxon>Unionida</taxon>
        <taxon>Unionoidea</taxon>
        <taxon>Unionidae</taxon>
        <taxon>Ambleminae</taxon>
        <taxon>Lampsilini</taxon>
        <taxon>Potamilus</taxon>
    </lineage>
</organism>
<accession>A0AAE0RWS7</accession>
<gene>
    <name evidence="5" type="ORF">CHS0354_033904</name>
</gene>
<evidence type="ECO:0000256" key="2">
    <source>
        <dbReference type="ARBA" id="ARBA00022771"/>
    </source>
</evidence>
<sequence length="316" mass="35158">MIVSVWLLILLRREVFHLFKVSGARIPYLWGALAGRMGSCMCKEKTSTGREVGRVVTQQNVIGGHDSIDTGHPTHQVTNRTQHSSVVSSVSSLQSGYSRSLRRNVNVLVEETLNLIRTLIDNEQEPPQAMIQLHKIAETEEGWMDVAKSLILSIPLDDPLGPAVITLLLDECPLPAKEAIAELRETLCLSKSGPNKLFSECSSQRNICVLLGCLAEKLAGPNSLALLTHEVLEYLVTNLSVHNPPVIILHSLVALEKFAQTSENKATITRALQMSNPRPLEKLETWWHNDDFLRREVGFCSQWCLDNLCKVDSIPI</sequence>
<reference evidence="5" key="1">
    <citation type="journal article" date="2021" name="Genome Biol. Evol.">
        <title>A High-Quality Reference Genome for a Parasitic Bivalve with Doubly Uniparental Inheritance (Bivalvia: Unionida).</title>
        <authorList>
            <person name="Smith C.H."/>
        </authorList>
    </citation>
    <scope>NUCLEOTIDE SEQUENCE</scope>
    <source>
        <strain evidence="5">CHS0354</strain>
    </source>
</reference>
<keyword evidence="2" id="KW-0863">Zinc-finger</keyword>
<protein>
    <recommendedName>
        <fullName evidence="7">RING-type E3 ubiquitin transferase</fullName>
    </recommendedName>
</protein>
<dbReference type="PANTHER" id="PTHR13363">
    <property type="entry name" value="RING FINGER AND SRY DOMAIN-CONTAINING"/>
    <property type="match status" value="1"/>
</dbReference>
<reference evidence="5" key="3">
    <citation type="submission" date="2023-05" db="EMBL/GenBank/DDBJ databases">
        <authorList>
            <person name="Smith C.H."/>
        </authorList>
    </citation>
    <scope>NUCLEOTIDE SEQUENCE</scope>
    <source>
        <strain evidence="5">CHS0354</strain>
        <tissue evidence="5">Mantle</tissue>
    </source>
</reference>
<keyword evidence="6" id="KW-1185">Reference proteome</keyword>
<evidence type="ECO:0000313" key="6">
    <source>
        <dbReference type="Proteomes" id="UP001195483"/>
    </source>
</evidence>
<keyword evidence="4" id="KW-0732">Signal</keyword>
<reference evidence="5" key="2">
    <citation type="journal article" date="2021" name="Genome Biol. Evol.">
        <title>Developing a high-quality reference genome for a parasitic bivalve with doubly uniparental inheritance (Bivalvia: Unionida).</title>
        <authorList>
            <person name="Smith C.H."/>
        </authorList>
    </citation>
    <scope>NUCLEOTIDE SEQUENCE</scope>
    <source>
        <strain evidence="5">CHS0354</strain>
        <tissue evidence="5">Mantle</tissue>
    </source>
</reference>
<proteinExistence type="predicted"/>
<dbReference type="EMBL" id="JAEAOA010001977">
    <property type="protein sequence ID" value="KAK3581112.1"/>
    <property type="molecule type" value="Genomic_DNA"/>
</dbReference>
<evidence type="ECO:0000313" key="5">
    <source>
        <dbReference type="EMBL" id="KAK3581112.1"/>
    </source>
</evidence>
<dbReference type="InterPro" id="IPR045129">
    <property type="entry name" value="RNF123/RKP/RSPRY1"/>
</dbReference>
<dbReference type="GO" id="GO:0004842">
    <property type="term" value="F:ubiquitin-protein transferase activity"/>
    <property type="evidence" value="ECO:0007669"/>
    <property type="project" value="InterPro"/>
</dbReference>
<evidence type="ECO:0000256" key="3">
    <source>
        <dbReference type="ARBA" id="ARBA00022833"/>
    </source>
</evidence>
<feature type="signal peptide" evidence="4">
    <location>
        <begin position="1"/>
        <end position="17"/>
    </location>
</feature>
<name>A0AAE0RWS7_9BIVA</name>